<proteinExistence type="predicted"/>
<dbReference type="OrthoDB" id="20282at2759"/>
<gene>
    <name evidence="1" type="ORF">SADUNF_Sadunf14G0037000</name>
</gene>
<keyword evidence="2" id="KW-1185">Reference proteome</keyword>
<evidence type="ECO:0000313" key="2">
    <source>
        <dbReference type="Proteomes" id="UP000657918"/>
    </source>
</evidence>
<evidence type="ECO:0000313" key="1">
    <source>
        <dbReference type="EMBL" id="KAF9668760.1"/>
    </source>
</evidence>
<name>A0A835JDX9_9ROSI</name>
<protein>
    <submittedName>
        <fullName evidence="1">Uncharacterized protein</fullName>
    </submittedName>
</protein>
<dbReference type="AlphaFoldDB" id="A0A835JDX9"/>
<accession>A0A835JDX9</accession>
<sequence>MDEGMHLFELENDAEHVLLARNQRNGNREALTALRKRTQATKTSIKSLFESIMKDIGNSRSRVAPLMKGICGTCGYHDEKRKNLDDVFQEVMLLLLFHFMQPTLSWRKIFSPLFLFKLGNVEHEEFLEYMVARNLDLEHANYCKLEYDAKTLQGLAKEKYLLISGRGVHAESISPGVLRSFLTDKPYICPLNDSRCLLRALNPNFPVPASVYSILGHYSAFRKSSFSGLVTEDNIDDEICLKFSSQDSRRSVSDE</sequence>
<dbReference type="Proteomes" id="UP000657918">
    <property type="component" value="Unassembled WGS sequence"/>
</dbReference>
<reference evidence="1 2" key="1">
    <citation type="submission" date="2020-10" db="EMBL/GenBank/DDBJ databases">
        <title>Plant Genome Project.</title>
        <authorList>
            <person name="Zhang R.-G."/>
        </authorList>
    </citation>
    <scope>NUCLEOTIDE SEQUENCE [LARGE SCALE GENOMIC DNA]</scope>
    <source>
        <strain evidence="1">FAFU-HL-1</strain>
        <tissue evidence="1">Leaf</tissue>
    </source>
</reference>
<dbReference type="EMBL" id="JADGMS010000014">
    <property type="protein sequence ID" value="KAF9668760.1"/>
    <property type="molecule type" value="Genomic_DNA"/>
</dbReference>
<organism evidence="1 2">
    <name type="scientific">Salix dunnii</name>
    <dbReference type="NCBI Taxonomy" id="1413687"/>
    <lineage>
        <taxon>Eukaryota</taxon>
        <taxon>Viridiplantae</taxon>
        <taxon>Streptophyta</taxon>
        <taxon>Embryophyta</taxon>
        <taxon>Tracheophyta</taxon>
        <taxon>Spermatophyta</taxon>
        <taxon>Magnoliopsida</taxon>
        <taxon>eudicotyledons</taxon>
        <taxon>Gunneridae</taxon>
        <taxon>Pentapetalae</taxon>
        <taxon>rosids</taxon>
        <taxon>fabids</taxon>
        <taxon>Malpighiales</taxon>
        <taxon>Salicaceae</taxon>
        <taxon>Saliceae</taxon>
        <taxon>Salix</taxon>
    </lineage>
</organism>
<comment type="caution">
    <text evidence="1">The sequence shown here is derived from an EMBL/GenBank/DDBJ whole genome shotgun (WGS) entry which is preliminary data.</text>
</comment>